<organism evidence="2 3">
    <name type="scientific">Halochromatium glycolicum</name>
    <dbReference type="NCBI Taxonomy" id="85075"/>
    <lineage>
        <taxon>Bacteria</taxon>
        <taxon>Pseudomonadati</taxon>
        <taxon>Pseudomonadota</taxon>
        <taxon>Gammaproteobacteria</taxon>
        <taxon>Chromatiales</taxon>
        <taxon>Chromatiaceae</taxon>
        <taxon>Halochromatium</taxon>
    </lineage>
</organism>
<dbReference type="AlphaFoldDB" id="A0AAJ0U4Q3"/>
<accession>A0AAJ0U4Q3</accession>
<sequence>MPRPLTAYNRYLNRRRGQPANERTLISALLPAGALHTNTALSVTFLEGQDALLLTGCAQSILFDFLVKVGGRGDIYESTLVTFPLADRRWSGILWRTARVNCLTQHYADLWQTCFDPAIRDDGFTRAIPTADCSPNPAVSRPSASSPDPDGLAAEAPSLTHPPAGTLRWDALTAHWQRGCALRTDLERRQALLEIDVLVAMALGLSVDELIQIYEVQFPVMRAYEQADRYDATGRRLPNTGRKEAGARELREALREHDGESPVSVSWAIDNGLQTRARTFYPPFTPVDRVDDYRAAYRVFTARLANRQVTPEPVTDG</sequence>
<gene>
    <name evidence="2" type="ORF">CKO40_09530</name>
</gene>
<reference evidence="2" key="1">
    <citation type="submission" date="2017-08" db="EMBL/GenBank/DDBJ databases">
        <authorList>
            <person name="Imhoff J.F."/>
            <person name="Rahn T."/>
            <person name="Kuenzel S."/>
            <person name="Neulinger S.C."/>
        </authorList>
    </citation>
    <scope>NUCLEOTIDE SEQUENCE</scope>
    <source>
        <strain evidence="2">DSM 11080</strain>
    </source>
</reference>
<protein>
    <submittedName>
        <fullName evidence="2">Uncharacterized protein</fullName>
    </submittedName>
</protein>
<feature type="region of interest" description="Disordered" evidence="1">
    <location>
        <begin position="134"/>
        <end position="162"/>
    </location>
</feature>
<evidence type="ECO:0000256" key="1">
    <source>
        <dbReference type="SAM" id="MobiDB-lite"/>
    </source>
</evidence>
<name>A0AAJ0U4Q3_9GAMM</name>
<evidence type="ECO:0000313" key="3">
    <source>
        <dbReference type="Proteomes" id="UP001296776"/>
    </source>
</evidence>
<comment type="caution">
    <text evidence="2">The sequence shown here is derived from an EMBL/GenBank/DDBJ whole genome shotgun (WGS) entry which is preliminary data.</text>
</comment>
<reference evidence="2" key="2">
    <citation type="journal article" date="2020" name="Microorganisms">
        <title>Osmotic Adaptation and Compatible Solute Biosynthesis of Phototrophic Bacteria as Revealed from Genome Analyses.</title>
        <authorList>
            <person name="Imhoff J.F."/>
            <person name="Rahn T."/>
            <person name="Kunzel S."/>
            <person name="Keller A."/>
            <person name="Neulinger S.C."/>
        </authorList>
    </citation>
    <scope>NUCLEOTIDE SEQUENCE</scope>
    <source>
        <strain evidence="2">DSM 11080</strain>
    </source>
</reference>
<evidence type="ECO:0000313" key="2">
    <source>
        <dbReference type="EMBL" id="MBK1704772.1"/>
    </source>
</evidence>
<dbReference type="EMBL" id="NRSJ01000014">
    <property type="protein sequence ID" value="MBK1704772.1"/>
    <property type="molecule type" value="Genomic_DNA"/>
</dbReference>
<keyword evidence="3" id="KW-1185">Reference proteome</keyword>
<proteinExistence type="predicted"/>
<dbReference type="Proteomes" id="UP001296776">
    <property type="component" value="Unassembled WGS sequence"/>
</dbReference>